<dbReference type="AlphaFoldDB" id="A0A1H9KVY1"/>
<evidence type="ECO:0000256" key="1">
    <source>
        <dbReference type="ARBA" id="ARBA00004127"/>
    </source>
</evidence>
<proteinExistence type="inferred from homology"/>
<evidence type="ECO:0000313" key="10">
    <source>
        <dbReference type="Proteomes" id="UP000199055"/>
    </source>
</evidence>
<feature type="transmembrane region" description="Helical" evidence="5">
    <location>
        <begin position="131"/>
        <end position="148"/>
    </location>
</feature>
<name>A0A1H9KVY1_9ACTN</name>
<dbReference type="InterPro" id="IPR001750">
    <property type="entry name" value="ND/Mrp_TM"/>
</dbReference>
<dbReference type="GO" id="GO:0012505">
    <property type="term" value="C:endomembrane system"/>
    <property type="evidence" value="ECO:0007669"/>
    <property type="project" value="UniProtKB-SubCell"/>
</dbReference>
<keyword evidence="5" id="KW-1003">Cell membrane</keyword>
<keyword evidence="10" id="KW-1185">Reference proteome</keyword>
<dbReference type="InterPro" id="IPR010096">
    <property type="entry name" value="NADH-Q_OxRdtase_suN/2"/>
</dbReference>
<dbReference type="GO" id="GO:0008137">
    <property type="term" value="F:NADH dehydrogenase (ubiquinone) activity"/>
    <property type="evidence" value="ECO:0007669"/>
    <property type="project" value="InterPro"/>
</dbReference>
<keyword evidence="5" id="KW-0520">NAD</keyword>
<dbReference type="GO" id="GO:0005886">
    <property type="term" value="C:plasma membrane"/>
    <property type="evidence" value="ECO:0007669"/>
    <property type="project" value="UniProtKB-SubCell"/>
</dbReference>
<feature type="transmembrane region" description="Helical" evidence="5">
    <location>
        <begin position="193"/>
        <end position="215"/>
    </location>
</feature>
<evidence type="ECO:0000256" key="6">
    <source>
        <dbReference type="RuleBase" id="RU000320"/>
    </source>
</evidence>
<protein>
    <recommendedName>
        <fullName evidence="5">NADH-quinone oxidoreductase subunit N</fullName>
        <ecNumber evidence="5">7.1.1.-</ecNumber>
    </recommendedName>
    <alternativeName>
        <fullName evidence="5">NADH dehydrogenase I subunit N</fullName>
    </alternativeName>
    <alternativeName>
        <fullName evidence="5">NDH-1 subunit N</fullName>
    </alternativeName>
</protein>
<comment type="subcellular location">
    <subcellularLocation>
        <location evidence="5">Cell membrane</location>
        <topology evidence="5">Multi-pass membrane protein</topology>
    </subcellularLocation>
    <subcellularLocation>
        <location evidence="1">Endomembrane system</location>
        <topology evidence="1">Multi-pass membrane protein</topology>
    </subcellularLocation>
    <subcellularLocation>
        <location evidence="6">Membrane</location>
        <topology evidence="6">Multi-pass membrane protein</topology>
    </subcellularLocation>
</comment>
<keyword evidence="5" id="KW-1278">Translocase</keyword>
<dbReference type="STRING" id="403935.SAMN05216481_13013"/>
<keyword evidence="4 5" id="KW-0472">Membrane</keyword>
<sequence>MADMHKDPLALLPEILLLLGAVAALLAGSFLPRRRQWAARAGAAAALAASLAAAVFSAPGEDRTVYAGTYALDGATDAVRVIVPAAALTVLALASGRVRGDRRETEFCVLVLLGSLGTVLLAGASDLLLLAVAYLLASIPLYALAGWGRDARGAEAALKLYLLGVLLGITMLLGTAVLYGLGGATDYAALADGLPGAPVAALAVGTVALLAGPLFKAGAVPAHFWVPDAASGATVPAAAFLTTVPKIGALVALYRVLTVLPEQALEWRMLLAVLAVATMTLGNLAAFAQTDPLRLLGYSTISQAGYLLMAVAVAGRAEALRSLLLYLAAYAVTNLGAFAVAAALPGSRTLEAYRGLGRRRPLLAAALTVCLLGLVGTPPTAVFMGKLTVFSATWDGGMAWLTAVAAANTVASLFYYLRWIAPALSISRPGPPPQDAGASGGGGERKGERAATAEPERWAAGTAVAAASATLVLGAGAGWVLGFLSDTLVR</sequence>
<feature type="transmembrane region" description="Helical" evidence="5">
    <location>
        <begin position="38"/>
        <end position="58"/>
    </location>
</feature>
<feature type="transmembrane region" description="Helical" evidence="5">
    <location>
        <begin position="12"/>
        <end position="31"/>
    </location>
</feature>
<dbReference type="EMBL" id="FOET01000030">
    <property type="protein sequence ID" value="SER03075.1"/>
    <property type="molecule type" value="Genomic_DNA"/>
</dbReference>
<feature type="transmembrane region" description="Helical" evidence="5">
    <location>
        <begin position="458"/>
        <end position="484"/>
    </location>
</feature>
<evidence type="ECO:0000256" key="2">
    <source>
        <dbReference type="ARBA" id="ARBA00022692"/>
    </source>
</evidence>
<dbReference type="GO" id="GO:0050136">
    <property type="term" value="F:NADH dehydrogenase (quinone) (non-electrogenic) activity"/>
    <property type="evidence" value="ECO:0007669"/>
    <property type="project" value="UniProtKB-UniRule"/>
</dbReference>
<feature type="transmembrane region" description="Helical" evidence="5">
    <location>
        <begin position="269"/>
        <end position="288"/>
    </location>
</feature>
<accession>A0A1H9KVY1</accession>
<feature type="compositionally biased region" description="Basic and acidic residues" evidence="7">
    <location>
        <begin position="443"/>
        <end position="454"/>
    </location>
</feature>
<dbReference type="HAMAP" id="MF_00445">
    <property type="entry name" value="NDH1_NuoN_1"/>
    <property type="match status" value="1"/>
</dbReference>
<comment type="similarity">
    <text evidence="5">Belongs to the complex I subunit 2 family.</text>
</comment>
<feature type="transmembrane region" description="Helical" evidence="5">
    <location>
        <begin position="78"/>
        <end position="95"/>
    </location>
</feature>
<feature type="transmembrane region" description="Helical" evidence="5">
    <location>
        <begin position="235"/>
        <end position="257"/>
    </location>
</feature>
<evidence type="ECO:0000313" key="9">
    <source>
        <dbReference type="EMBL" id="SER03075.1"/>
    </source>
</evidence>
<dbReference type="Proteomes" id="UP000199055">
    <property type="component" value="Unassembled WGS sequence"/>
</dbReference>
<evidence type="ECO:0000256" key="5">
    <source>
        <dbReference type="HAMAP-Rule" id="MF_00445"/>
    </source>
</evidence>
<feature type="region of interest" description="Disordered" evidence="7">
    <location>
        <begin position="430"/>
        <end position="454"/>
    </location>
</feature>
<keyword evidence="2 5" id="KW-0812">Transmembrane</keyword>
<dbReference type="EC" id="7.1.1.-" evidence="5"/>
<comment type="subunit">
    <text evidence="5">NDH-1 is composed of 14 different subunits. Subunits NuoA, H, J, K, L, M, N constitute the membrane sector of the complex.</text>
</comment>
<evidence type="ECO:0000256" key="3">
    <source>
        <dbReference type="ARBA" id="ARBA00022989"/>
    </source>
</evidence>
<dbReference type="GO" id="GO:0048038">
    <property type="term" value="F:quinone binding"/>
    <property type="evidence" value="ECO:0007669"/>
    <property type="project" value="UniProtKB-KW"/>
</dbReference>
<evidence type="ECO:0000256" key="7">
    <source>
        <dbReference type="SAM" id="MobiDB-lite"/>
    </source>
</evidence>
<keyword evidence="5" id="KW-0874">Quinone</keyword>
<dbReference type="PANTHER" id="PTHR22773">
    <property type="entry name" value="NADH DEHYDROGENASE"/>
    <property type="match status" value="1"/>
</dbReference>
<keyword evidence="5" id="KW-0813">Transport</keyword>
<feature type="transmembrane region" description="Helical" evidence="5">
    <location>
        <begin position="295"/>
        <end position="317"/>
    </location>
</feature>
<feature type="transmembrane region" description="Helical" evidence="5">
    <location>
        <begin position="364"/>
        <end position="385"/>
    </location>
</feature>
<dbReference type="GO" id="GO:0042773">
    <property type="term" value="P:ATP synthesis coupled electron transport"/>
    <property type="evidence" value="ECO:0007669"/>
    <property type="project" value="InterPro"/>
</dbReference>
<feature type="transmembrane region" description="Helical" evidence="5">
    <location>
        <begin position="160"/>
        <end position="181"/>
    </location>
</feature>
<feature type="domain" description="NADH:quinone oxidoreductase/Mrp antiporter transmembrane" evidence="8">
    <location>
        <begin position="124"/>
        <end position="406"/>
    </location>
</feature>
<keyword evidence="3 5" id="KW-1133">Transmembrane helix</keyword>
<comment type="function">
    <text evidence="5">NDH-1 shuttles electrons from NADH, via FMN and iron-sulfur (Fe-S) centers, to quinones in the respiratory chain. The immediate electron acceptor for the enzyme in this species is believed to be a menaquinone. Couples the redox reaction to proton translocation (for every two electrons transferred, four hydrogen ions are translocated across the cytoplasmic membrane), and thus conserves the redox energy in a proton gradient.</text>
</comment>
<comment type="catalytic activity">
    <reaction evidence="5">
        <text>a quinone + NADH + 5 H(+)(in) = a quinol + NAD(+) + 4 H(+)(out)</text>
        <dbReference type="Rhea" id="RHEA:57888"/>
        <dbReference type="ChEBI" id="CHEBI:15378"/>
        <dbReference type="ChEBI" id="CHEBI:24646"/>
        <dbReference type="ChEBI" id="CHEBI:57540"/>
        <dbReference type="ChEBI" id="CHEBI:57945"/>
        <dbReference type="ChEBI" id="CHEBI:132124"/>
    </reaction>
</comment>
<feature type="transmembrane region" description="Helical" evidence="5">
    <location>
        <begin position="397"/>
        <end position="417"/>
    </location>
</feature>
<gene>
    <name evidence="5" type="primary">nuoN</name>
    <name evidence="9" type="ORF">SAMN05216481_13013</name>
</gene>
<evidence type="ECO:0000259" key="8">
    <source>
        <dbReference type="Pfam" id="PF00361"/>
    </source>
</evidence>
<feature type="transmembrane region" description="Helical" evidence="5">
    <location>
        <begin position="107"/>
        <end position="125"/>
    </location>
</feature>
<evidence type="ECO:0000256" key="4">
    <source>
        <dbReference type="ARBA" id="ARBA00023136"/>
    </source>
</evidence>
<dbReference type="Pfam" id="PF00361">
    <property type="entry name" value="Proton_antipo_M"/>
    <property type="match status" value="1"/>
</dbReference>
<reference evidence="9 10" key="1">
    <citation type="submission" date="2016-10" db="EMBL/GenBank/DDBJ databases">
        <authorList>
            <person name="de Groot N.N."/>
        </authorList>
    </citation>
    <scope>NUCLEOTIDE SEQUENCE [LARGE SCALE GENOMIC DNA]</scope>
    <source>
        <strain evidence="9 10">CGMCC 4.3519</strain>
    </source>
</reference>
<feature type="transmembrane region" description="Helical" evidence="5">
    <location>
        <begin position="323"/>
        <end position="344"/>
    </location>
</feature>
<organism evidence="9 10">
    <name type="scientific">Streptomyces radiopugnans</name>
    <dbReference type="NCBI Taxonomy" id="403935"/>
    <lineage>
        <taxon>Bacteria</taxon>
        <taxon>Bacillati</taxon>
        <taxon>Actinomycetota</taxon>
        <taxon>Actinomycetes</taxon>
        <taxon>Kitasatosporales</taxon>
        <taxon>Streptomycetaceae</taxon>
        <taxon>Streptomyces</taxon>
    </lineage>
</organism>